<name>A0A167W1F9_9AGAM</name>
<evidence type="ECO:0000313" key="2">
    <source>
        <dbReference type="Proteomes" id="UP000076532"/>
    </source>
</evidence>
<reference evidence="1 2" key="1">
    <citation type="journal article" date="2016" name="Mol. Biol. Evol.">
        <title>Comparative Genomics of Early-Diverging Mushroom-Forming Fungi Provides Insights into the Origins of Lignocellulose Decay Capabilities.</title>
        <authorList>
            <person name="Nagy L.G."/>
            <person name="Riley R."/>
            <person name="Tritt A."/>
            <person name="Adam C."/>
            <person name="Daum C."/>
            <person name="Floudas D."/>
            <person name="Sun H."/>
            <person name="Yadav J.S."/>
            <person name="Pangilinan J."/>
            <person name="Larsson K.H."/>
            <person name="Matsuura K."/>
            <person name="Barry K."/>
            <person name="Labutti K."/>
            <person name="Kuo R."/>
            <person name="Ohm R.A."/>
            <person name="Bhattacharya S.S."/>
            <person name="Shirouzu T."/>
            <person name="Yoshinaga Y."/>
            <person name="Martin F.M."/>
            <person name="Grigoriev I.V."/>
            <person name="Hibbett D.S."/>
        </authorList>
    </citation>
    <scope>NUCLEOTIDE SEQUENCE [LARGE SCALE GENOMIC DNA]</scope>
    <source>
        <strain evidence="1 2">CBS 109695</strain>
    </source>
</reference>
<proteinExistence type="predicted"/>
<organism evidence="1 2">
    <name type="scientific">Athelia psychrophila</name>
    <dbReference type="NCBI Taxonomy" id="1759441"/>
    <lineage>
        <taxon>Eukaryota</taxon>
        <taxon>Fungi</taxon>
        <taxon>Dikarya</taxon>
        <taxon>Basidiomycota</taxon>
        <taxon>Agaricomycotina</taxon>
        <taxon>Agaricomycetes</taxon>
        <taxon>Agaricomycetidae</taxon>
        <taxon>Atheliales</taxon>
        <taxon>Atheliaceae</taxon>
        <taxon>Athelia</taxon>
    </lineage>
</organism>
<gene>
    <name evidence="1" type="ORF">FIBSPDRAFT_877365</name>
</gene>
<accession>A0A167W1F9</accession>
<keyword evidence="2" id="KW-1185">Reference proteome</keyword>
<protein>
    <submittedName>
        <fullName evidence="1">Uncharacterized protein</fullName>
    </submittedName>
</protein>
<evidence type="ECO:0000313" key="1">
    <source>
        <dbReference type="EMBL" id="KZP05592.1"/>
    </source>
</evidence>
<dbReference type="EMBL" id="KV417829">
    <property type="protein sequence ID" value="KZP05592.1"/>
    <property type="molecule type" value="Genomic_DNA"/>
</dbReference>
<dbReference type="AlphaFoldDB" id="A0A167W1F9"/>
<dbReference type="Proteomes" id="UP000076532">
    <property type="component" value="Unassembled WGS sequence"/>
</dbReference>
<sequence>MSDIMRTPGGLDFEEVRYYTGRGGHIRTQVRFGARTPSACTARRCAAPLLLM</sequence>